<dbReference type="Pfam" id="PF18962">
    <property type="entry name" value="Por_Secre_tail"/>
    <property type="match status" value="1"/>
</dbReference>
<dbReference type="Gene3D" id="2.60.120.260">
    <property type="entry name" value="Galactose-binding domain-like"/>
    <property type="match status" value="1"/>
</dbReference>
<dbReference type="InterPro" id="IPR008397">
    <property type="entry name" value="Alginate_lyase_dom"/>
</dbReference>
<protein>
    <submittedName>
        <fullName evidence="6">DNRLRE domain-containing protein</fullName>
    </submittedName>
</protein>
<name>A0ABS4BTX7_9FLAO</name>
<dbReference type="NCBIfam" id="NF033679">
    <property type="entry name" value="DNRLRE_dom"/>
    <property type="match status" value="1"/>
</dbReference>
<gene>
    <name evidence="6" type="ORF">J8H85_09235</name>
</gene>
<dbReference type="SUPFAM" id="SSF48230">
    <property type="entry name" value="Chondroitin AC/alginate lyase"/>
    <property type="match status" value="1"/>
</dbReference>
<dbReference type="SMART" id="SM00606">
    <property type="entry name" value="CBD_IV"/>
    <property type="match status" value="1"/>
</dbReference>
<comment type="caution">
    <text evidence="6">The sequence shown here is derived from an EMBL/GenBank/DDBJ whole genome shotgun (WGS) entry which is preliminary data.</text>
</comment>
<evidence type="ECO:0000256" key="4">
    <source>
        <dbReference type="ARBA" id="ARBA00023239"/>
    </source>
</evidence>
<organism evidence="6 7">
    <name type="scientific">Mariniflexile gromovii</name>
    <dbReference type="NCBI Taxonomy" id="362523"/>
    <lineage>
        <taxon>Bacteria</taxon>
        <taxon>Pseudomonadati</taxon>
        <taxon>Bacteroidota</taxon>
        <taxon>Flavobacteriia</taxon>
        <taxon>Flavobacteriales</taxon>
        <taxon>Flavobacteriaceae</taxon>
        <taxon>Mariniflexile</taxon>
    </lineage>
</organism>
<keyword evidence="4" id="KW-0456">Lyase</keyword>
<dbReference type="RefSeq" id="WP_209654860.1">
    <property type="nucleotide sequence ID" value="NZ_JAGJCB010000007.1"/>
</dbReference>
<dbReference type="InterPro" id="IPR006584">
    <property type="entry name" value="Cellulose-bd_IV"/>
</dbReference>
<dbReference type="SUPFAM" id="SSF49373">
    <property type="entry name" value="Invasin/intimin cell-adhesion fragments"/>
    <property type="match status" value="1"/>
</dbReference>
<feature type="domain" description="CBM6" evidence="5">
    <location>
        <begin position="507"/>
        <end position="640"/>
    </location>
</feature>
<dbReference type="InterPro" id="IPR005084">
    <property type="entry name" value="CBM6"/>
</dbReference>
<dbReference type="PROSITE" id="PS51175">
    <property type="entry name" value="CBM6"/>
    <property type="match status" value="1"/>
</dbReference>
<keyword evidence="2" id="KW-0964">Secreted</keyword>
<dbReference type="InterPro" id="IPR008979">
    <property type="entry name" value="Galactose-bd-like_sf"/>
</dbReference>
<dbReference type="EMBL" id="JAGJCB010000007">
    <property type="protein sequence ID" value="MBP0904012.1"/>
    <property type="molecule type" value="Genomic_DNA"/>
</dbReference>
<keyword evidence="3" id="KW-0732">Signal</keyword>
<dbReference type="InterPro" id="IPR026444">
    <property type="entry name" value="Secre_tail"/>
</dbReference>
<dbReference type="SUPFAM" id="SSF49785">
    <property type="entry name" value="Galactose-binding domain-like"/>
    <property type="match status" value="1"/>
</dbReference>
<dbReference type="Pfam" id="PF24517">
    <property type="entry name" value="CBM96"/>
    <property type="match status" value="1"/>
</dbReference>
<dbReference type="CDD" id="cd04080">
    <property type="entry name" value="CBM6_cellulase-like"/>
    <property type="match status" value="1"/>
</dbReference>
<proteinExistence type="predicted"/>
<evidence type="ECO:0000256" key="3">
    <source>
        <dbReference type="ARBA" id="ARBA00022729"/>
    </source>
</evidence>
<evidence type="ECO:0000313" key="6">
    <source>
        <dbReference type="EMBL" id="MBP0904012.1"/>
    </source>
</evidence>
<evidence type="ECO:0000313" key="7">
    <source>
        <dbReference type="Proteomes" id="UP000670776"/>
    </source>
</evidence>
<comment type="subcellular location">
    <subcellularLocation>
        <location evidence="1">Secreted</location>
    </subcellularLocation>
</comment>
<dbReference type="Pfam" id="PF03422">
    <property type="entry name" value="CBM_6"/>
    <property type="match status" value="1"/>
</dbReference>
<dbReference type="InterPro" id="IPR008964">
    <property type="entry name" value="Invasin/intimin_cell_adhesion"/>
</dbReference>
<dbReference type="Gene3D" id="2.60.40.1080">
    <property type="match status" value="1"/>
</dbReference>
<evidence type="ECO:0000256" key="1">
    <source>
        <dbReference type="ARBA" id="ARBA00004613"/>
    </source>
</evidence>
<dbReference type="NCBIfam" id="TIGR04183">
    <property type="entry name" value="Por_Secre_tail"/>
    <property type="match status" value="1"/>
</dbReference>
<dbReference type="Pfam" id="PF05426">
    <property type="entry name" value="Alginate_lyase"/>
    <property type="match status" value="1"/>
</dbReference>
<evidence type="ECO:0000259" key="5">
    <source>
        <dbReference type="PROSITE" id="PS51175"/>
    </source>
</evidence>
<dbReference type="Proteomes" id="UP000670776">
    <property type="component" value="Unassembled WGS sequence"/>
</dbReference>
<keyword evidence="7" id="KW-1185">Reference proteome</keyword>
<dbReference type="InterPro" id="IPR055372">
    <property type="entry name" value="CBM96"/>
</dbReference>
<reference evidence="6 7" key="1">
    <citation type="submission" date="2021-04" db="EMBL/GenBank/DDBJ databases">
        <title>Mariniflexile gromovii gen. nov., sp. nov., a gliding bacterium isolated from the sea urchin Strongylocentrotus intermedius.</title>
        <authorList>
            <person name="Ko S."/>
            <person name="Le V."/>
            <person name="Ahn C.-Y."/>
            <person name="Oh H.-M."/>
        </authorList>
    </citation>
    <scope>NUCLEOTIDE SEQUENCE [LARGE SCALE GENOMIC DNA]</scope>
    <source>
        <strain evidence="6 7">KCTC 12570</strain>
    </source>
</reference>
<sequence length="982" mass="108382">MDKNITQKELTYPKFKIKTISFIAFLVLMIGSVHAQFVHPGITHKKSDLDRIKYMVEAQIDPWYTSYQDMVADGKSSYDYVVRGDASFTELGRDSGVNESAWNSDIRAAYYNAIRWYVTGDTRHAEKSIEIFKAWSNLTSVTSGGTDALSGGIGYIMIEAAEIIKSTYTGWAPADLQAFKDMLVYPGYSSTTPVTGPNKTFYWMAYQGDSGRHGNQGLSGWRTVMAMGIFLDNEKMYDRALKYIQGDLASHLNDIPYPAGPSTHTTLNPEKSNEYADDYNVNRGNSIANYGFNEVMTNYIWENGQCQESSRDQAHTAFGIGLLTSMSEMAWNQGVDLYSHANDRLLLGLEYNMRYNVSAIQSYPDQPTPWVPTVGSGEFIQRFDRTERWFSKAISPDAVGGFPNSRPVFEMPVAHFIGRGFKTEADLKWTLRARDKSIEVGGYEKAGWTNDAIGWGGLSARRPAFCYGDPISGFDTNSLPVYNMNVIPNVIEAENFDYDPINNGEGRIYHDLSGSNTGGAYRTMDNVDIEATAGGGYNLTSIESGEWLTYTVSAPETAVYSLTIRYAASQAGGTIKISAGGEDKTTDLVVPFGTPNSTSDIDWKEYVIANDIILNKGVQSLKLTFGGFSGSFKLDNFTLTQTGIVKQDQTIKFFAIPNKVVGSADFDPQATASSGLPISFSSSNTSVATIVNGKIHIVGTGTTTISATQAGDANYNAAPDATQELRVVDAVDGSINLLTIADTYVHESAITTNYGTADNLVTASTGRYAYFKFDLSSVPGPIVSAKLRVYQRTGFRYLRSVYDVADDSWTEAGITWNNKPSFENERARITTNPAWNEWDVSSYTAQEYNNDKIITVVVRDPIDPIPTAKGIDFYPKEFDSGNFTPVLVIEYSSEPLSISSEDIKVNMYPNPVQNDLHISLDTANFNIKDTDITLFTLNGQKVMQTKLETNTAKMDLSKLSRGVYILTINDTSKSITKKIVKL</sequence>
<dbReference type="Gene3D" id="1.50.10.100">
    <property type="entry name" value="Chondroitin AC/alginate lyase"/>
    <property type="match status" value="1"/>
</dbReference>
<evidence type="ECO:0000256" key="2">
    <source>
        <dbReference type="ARBA" id="ARBA00022525"/>
    </source>
</evidence>
<accession>A0ABS4BTX7</accession>
<dbReference type="InterPro" id="IPR008929">
    <property type="entry name" value="Chondroitin_lyas"/>
</dbReference>